<dbReference type="InterPro" id="IPR038377">
    <property type="entry name" value="Na/Glc_symporter_sf"/>
</dbReference>
<dbReference type="PANTHER" id="PTHR48086">
    <property type="entry name" value="SODIUM/PROLINE SYMPORTER-RELATED"/>
    <property type="match status" value="1"/>
</dbReference>
<evidence type="ECO:0000256" key="10">
    <source>
        <dbReference type="ARBA" id="ARBA00023136"/>
    </source>
</evidence>
<feature type="transmembrane region" description="Helical" evidence="14">
    <location>
        <begin position="421"/>
        <end position="439"/>
    </location>
</feature>
<keyword evidence="16" id="KW-1185">Reference proteome</keyword>
<comment type="function">
    <text evidence="14">Catalyzes the sodium-dependent uptake of extracellular L-proline.</text>
</comment>
<keyword evidence="14" id="KW-0029">Amino-acid transport</keyword>
<dbReference type="RefSeq" id="WP_148810067.1">
    <property type="nucleotide sequence ID" value="NZ_CP042243.1"/>
</dbReference>
<keyword evidence="8 14" id="KW-0915">Sodium</keyword>
<keyword evidence="5 14" id="KW-0812">Transmembrane</keyword>
<feature type="transmembrane region" description="Helical" evidence="14">
    <location>
        <begin position="276"/>
        <end position="297"/>
    </location>
</feature>
<organism evidence="15 16">
    <name type="scientific">Crassaminicella thermophila</name>
    <dbReference type="NCBI Taxonomy" id="2599308"/>
    <lineage>
        <taxon>Bacteria</taxon>
        <taxon>Bacillati</taxon>
        <taxon>Bacillota</taxon>
        <taxon>Clostridia</taxon>
        <taxon>Eubacteriales</taxon>
        <taxon>Clostridiaceae</taxon>
        <taxon>Crassaminicella</taxon>
    </lineage>
</organism>
<feature type="transmembrane region" description="Helical" evidence="14">
    <location>
        <begin position="6"/>
        <end position="22"/>
    </location>
</feature>
<feature type="transmembrane region" description="Helical" evidence="14">
    <location>
        <begin position="148"/>
        <end position="170"/>
    </location>
</feature>
<comment type="catalytic activity">
    <reaction evidence="12">
        <text>L-proline(in) + Na(+)(in) = L-proline(out) + Na(+)(out)</text>
        <dbReference type="Rhea" id="RHEA:28967"/>
        <dbReference type="ChEBI" id="CHEBI:29101"/>
        <dbReference type="ChEBI" id="CHEBI:60039"/>
    </reaction>
</comment>
<evidence type="ECO:0000256" key="14">
    <source>
        <dbReference type="RuleBase" id="RU366012"/>
    </source>
</evidence>
<evidence type="ECO:0000256" key="8">
    <source>
        <dbReference type="ARBA" id="ARBA00023053"/>
    </source>
</evidence>
<evidence type="ECO:0000256" key="2">
    <source>
        <dbReference type="ARBA" id="ARBA00006434"/>
    </source>
</evidence>
<evidence type="ECO:0000256" key="9">
    <source>
        <dbReference type="ARBA" id="ARBA00023065"/>
    </source>
</evidence>
<dbReference type="PANTHER" id="PTHR48086:SF3">
    <property type="entry name" value="SODIUM_PROLINE SYMPORTER"/>
    <property type="match status" value="1"/>
</dbReference>
<feature type="transmembrane region" description="Helical" evidence="14">
    <location>
        <begin position="445"/>
        <end position="464"/>
    </location>
</feature>
<evidence type="ECO:0000256" key="11">
    <source>
        <dbReference type="ARBA" id="ARBA00023201"/>
    </source>
</evidence>
<dbReference type="InterPro" id="IPR001734">
    <property type="entry name" value="Na/solute_symporter"/>
</dbReference>
<evidence type="ECO:0000256" key="5">
    <source>
        <dbReference type="ARBA" id="ARBA00022692"/>
    </source>
</evidence>
<keyword evidence="4 14" id="KW-1003">Cell membrane</keyword>
<dbReference type="PROSITE" id="PS50283">
    <property type="entry name" value="NA_SOLUT_SYMP_3"/>
    <property type="match status" value="1"/>
</dbReference>
<comment type="similarity">
    <text evidence="2 13">Belongs to the sodium:solute symporter (SSF) (TC 2.A.21) family.</text>
</comment>
<dbReference type="GO" id="GO:0005298">
    <property type="term" value="F:proline:sodium symporter activity"/>
    <property type="evidence" value="ECO:0007669"/>
    <property type="project" value="UniProtKB-UniRule"/>
</dbReference>
<evidence type="ECO:0000256" key="7">
    <source>
        <dbReference type="ARBA" id="ARBA00022989"/>
    </source>
</evidence>
<evidence type="ECO:0000256" key="3">
    <source>
        <dbReference type="ARBA" id="ARBA00022448"/>
    </source>
</evidence>
<keyword evidence="9 14" id="KW-0406">Ion transport</keyword>
<feature type="transmembrane region" description="Helical" evidence="14">
    <location>
        <begin position="121"/>
        <end position="142"/>
    </location>
</feature>
<keyword evidence="3 14" id="KW-0813">Transport</keyword>
<feature type="transmembrane region" description="Helical" evidence="14">
    <location>
        <begin position="363"/>
        <end position="384"/>
    </location>
</feature>
<dbReference type="CDD" id="cd11475">
    <property type="entry name" value="SLC5sbd_PutP"/>
    <property type="match status" value="1"/>
</dbReference>
<proteinExistence type="inferred from homology"/>
<evidence type="ECO:0000313" key="15">
    <source>
        <dbReference type="EMBL" id="QEK12931.1"/>
    </source>
</evidence>
<evidence type="ECO:0000313" key="16">
    <source>
        <dbReference type="Proteomes" id="UP000324646"/>
    </source>
</evidence>
<dbReference type="GO" id="GO:0015824">
    <property type="term" value="P:proline transport"/>
    <property type="evidence" value="ECO:0007669"/>
    <property type="project" value="UniProtKB-UniRule"/>
</dbReference>
<dbReference type="Gene3D" id="1.20.1730.10">
    <property type="entry name" value="Sodium/glucose cotransporter"/>
    <property type="match status" value="1"/>
</dbReference>
<feature type="transmembrane region" description="Helical" evidence="14">
    <location>
        <begin position="64"/>
        <end position="90"/>
    </location>
</feature>
<reference evidence="15 16" key="1">
    <citation type="submission" date="2019-07" db="EMBL/GenBank/DDBJ databases">
        <title>Complete genome of Crassaminicella thermophila SY095.</title>
        <authorList>
            <person name="Li X."/>
        </authorList>
    </citation>
    <scope>NUCLEOTIDE SEQUENCE [LARGE SCALE GENOMIC DNA]</scope>
    <source>
        <strain evidence="15 16">SY095</strain>
    </source>
</reference>
<feature type="transmembrane region" description="Helical" evidence="14">
    <location>
        <begin position="182"/>
        <end position="201"/>
    </location>
</feature>
<evidence type="ECO:0000256" key="1">
    <source>
        <dbReference type="ARBA" id="ARBA00004651"/>
    </source>
</evidence>
<evidence type="ECO:0000256" key="12">
    <source>
        <dbReference type="ARBA" id="ARBA00033708"/>
    </source>
</evidence>
<feature type="transmembrane region" description="Helical" evidence="14">
    <location>
        <begin position="234"/>
        <end position="256"/>
    </location>
</feature>
<evidence type="ECO:0000256" key="13">
    <source>
        <dbReference type="RuleBase" id="RU362091"/>
    </source>
</evidence>
<dbReference type="InterPro" id="IPR011851">
    <property type="entry name" value="Na/Pro_symporter"/>
</dbReference>
<dbReference type="GO" id="GO:0031402">
    <property type="term" value="F:sodium ion binding"/>
    <property type="evidence" value="ECO:0007669"/>
    <property type="project" value="UniProtKB-UniRule"/>
</dbReference>
<name>A0A5C0SF17_CRATE</name>
<dbReference type="GO" id="GO:0005886">
    <property type="term" value="C:plasma membrane"/>
    <property type="evidence" value="ECO:0007669"/>
    <property type="project" value="UniProtKB-SubCell"/>
</dbReference>
<dbReference type="PROSITE" id="PS00457">
    <property type="entry name" value="NA_SOLUT_SYMP_2"/>
    <property type="match status" value="1"/>
</dbReference>
<dbReference type="Pfam" id="PF00474">
    <property type="entry name" value="SSF"/>
    <property type="match status" value="1"/>
</dbReference>
<dbReference type="AlphaFoldDB" id="A0A5C0SF17"/>
<evidence type="ECO:0000256" key="4">
    <source>
        <dbReference type="ARBA" id="ARBA00022475"/>
    </source>
</evidence>
<comment type="subcellular location">
    <subcellularLocation>
        <location evidence="1 14">Cell membrane</location>
        <topology evidence="1 14">Multi-pass membrane protein</topology>
    </subcellularLocation>
</comment>
<evidence type="ECO:0000256" key="6">
    <source>
        <dbReference type="ARBA" id="ARBA00022847"/>
    </source>
</evidence>
<dbReference type="InterPro" id="IPR018212">
    <property type="entry name" value="Na/solute_symporter_CS"/>
</dbReference>
<feature type="transmembrane region" description="Helical" evidence="14">
    <location>
        <begin position="309"/>
        <end position="331"/>
    </location>
</feature>
<protein>
    <recommendedName>
        <fullName evidence="14">Sodium/proline symporter</fullName>
    </recommendedName>
    <alternativeName>
        <fullName evidence="14">Proline permease</fullName>
    </alternativeName>
</protein>
<feature type="transmembrane region" description="Helical" evidence="14">
    <location>
        <begin position="390"/>
        <end position="414"/>
    </location>
</feature>
<dbReference type="EMBL" id="CP042243">
    <property type="protein sequence ID" value="QEK12931.1"/>
    <property type="molecule type" value="Genomic_DNA"/>
</dbReference>
<keyword evidence="11 14" id="KW-0739">Sodium transport</keyword>
<accession>A0A5C0SF17</accession>
<dbReference type="Proteomes" id="UP000324646">
    <property type="component" value="Chromosome"/>
</dbReference>
<keyword evidence="10 14" id="KW-0472">Membrane</keyword>
<gene>
    <name evidence="15" type="ORF">FQB35_11680</name>
</gene>
<dbReference type="InterPro" id="IPR050277">
    <property type="entry name" value="Sodium:Solute_Symporter"/>
</dbReference>
<feature type="transmembrane region" description="Helical" evidence="14">
    <location>
        <begin position="34"/>
        <end position="58"/>
    </location>
</feature>
<dbReference type="KEGG" id="crs:FQB35_11680"/>
<keyword evidence="6 14" id="KW-0769">Symport</keyword>
<keyword evidence="7 14" id="KW-1133">Transmembrane helix</keyword>
<dbReference type="OrthoDB" id="9810181at2"/>
<sequence length="525" mass="56485">MTTARIVFFCYLCCLIGVGFYFSKRTKTVEGYLLGGRSLGPAVTALTMQATAMSGYMFMGGPSYAFSIGWFSLFYAVGDAGGSIVNISILGKKMRRLSEILGCLSPIEYLEKRYESSTIRVVGSAIALVFLSAYVIAQFIAAGKALSSLLGISYSVALIGGVTAILFYTVTGGYLAVAWNDFFQGIIMVTGMIGVLILALLKIGGLTSLNQKLAAIDPTYLSVWGKGLIYQNQWGVILGAILIYLVGYMGLPHVVVRHMSMKSSKTAKSALLYATFWNQLFVFTPYILGLIGIVMLPNLSDPEMVVPELAFMLFPGAIAAIILSAVMAAIITTADSLLMQTGSILSRDVYERFINPNASEKQLVLASRIMVFGTGIIGIAIALIQPPGVFTLVVFAFGVLANSFLVPYVAAVYWDKANNMGALGAMIGGGLTNFIWTVAKLEIITYMHPFFAGLLASIACLFIFNRFGNKPSQKIIDAVHKAQGKNSSNVSKGIQNSTCKMLAPEANAVSIFIASRPKKTFQIQQ</sequence>
<dbReference type="NCBIfam" id="TIGR00813">
    <property type="entry name" value="sss"/>
    <property type="match status" value="1"/>
</dbReference>